<dbReference type="InterPro" id="IPR008984">
    <property type="entry name" value="SMAD_FHA_dom_sf"/>
</dbReference>
<dbReference type="InterPro" id="IPR032030">
    <property type="entry name" value="YscD_cytoplasmic_dom"/>
</dbReference>
<dbReference type="HOGENOM" id="CLU_521508_0_0_7"/>
<feature type="region of interest" description="Disordered" evidence="1">
    <location>
        <begin position="150"/>
        <end position="189"/>
    </location>
</feature>
<dbReference type="Gene3D" id="2.60.200.20">
    <property type="match status" value="1"/>
</dbReference>
<dbReference type="SMR" id="Q72WH6"/>
<evidence type="ECO:0000259" key="2">
    <source>
        <dbReference type="Pfam" id="PF16697"/>
    </source>
</evidence>
<dbReference type="AlphaFoldDB" id="Q72WH6"/>
<reference evidence="3 4" key="1">
    <citation type="journal article" date="2004" name="Nat. Biotechnol.">
        <title>The genome sequence of the anaerobic, sulfate-reducing bacterium Desulfovibrio vulgaris Hildenborough.</title>
        <authorList>
            <person name="Heidelberg J.F."/>
            <person name="Seshadri R."/>
            <person name="Haveman S.A."/>
            <person name="Hemme C.L."/>
            <person name="Paulsen I.T."/>
            <person name="Kolonay J.F."/>
            <person name="Eisen J.A."/>
            <person name="Ward N."/>
            <person name="Methe B."/>
            <person name="Brinkac L.M."/>
            <person name="Daugherty S.C."/>
            <person name="Deboy R.T."/>
            <person name="Dodson R.J."/>
            <person name="Durkin A.S."/>
            <person name="Madupu R."/>
            <person name="Nelson W.C."/>
            <person name="Sullivan S.A."/>
            <person name="Fouts D."/>
            <person name="Haft D.H."/>
            <person name="Selengut J."/>
            <person name="Peterson J.D."/>
            <person name="Davidsen T.M."/>
            <person name="Zafar N."/>
            <person name="Zhou L."/>
            <person name="Radune D."/>
            <person name="Dimitrov G."/>
            <person name="Hance M."/>
            <person name="Tran K."/>
            <person name="Khouri H."/>
            <person name="Gill J."/>
            <person name="Utterback T.R."/>
            <person name="Feldblyum T.V."/>
            <person name="Wall J.D."/>
            <person name="Voordouw G."/>
            <person name="Fraser C.M."/>
        </authorList>
    </citation>
    <scope>NUCLEOTIDE SEQUENCE [LARGE SCALE GENOMIC DNA]</scope>
    <source>
        <strain evidence="4">ATCC 29579 / DSM 644 / NCIMB 8303 / VKM B-1760 / Hildenborough</strain>
        <plasmid evidence="4">pDV</plasmid>
    </source>
</reference>
<feature type="domain" description="YscD cytoplasmic" evidence="2">
    <location>
        <begin position="10"/>
        <end position="57"/>
    </location>
</feature>
<gene>
    <name evidence="3" type="ordered locus">DVUA0113</name>
</gene>
<dbReference type="Proteomes" id="UP000002194">
    <property type="component" value="Plasmid pDV"/>
</dbReference>
<accession>Q72WH6</accession>
<evidence type="ECO:0000313" key="3">
    <source>
        <dbReference type="EMBL" id="AAS94349.1"/>
    </source>
</evidence>
<geneLocation type="plasmid" evidence="3 4">
    <name>pDV</name>
</geneLocation>
<dbReference type="PATRIC" id="fig|882.5.peg.3198"/>
<dbReference type="NCBIfam" id="TIGR02500">
    <property type="entry name" value="type_III_yscD"/>
    <property type="match status" value="1"/>
</dbReference>
<sequence length="602" mass="61684">MSSSGDIILRVFSGPHTGAEVVLPPGDHVIGTEDSCDIILSDGGLAPRHVSIGVTAGVPGAPSTVHITPLDGPVRYDDAEVPATGVTLAPATPCHIGETCLAWNTPGAPWETFDLTPRQSVTAADAAAGTSAMAGGDPAASTLSANAAASASPSGAAGDAPSGASQTPTLSATPANEVDDLVLGSPTRPHHEKRWRSALLAAAVMLLCTSTVVITLETRPPAPPERAAHLAAQLHAAGLTALRVEARPEGVVVSGLLDDEAQRIRLWDMARNLLYRVQLEVAVRSDVLHAVKAAFNSRGIYPEVTFMPAADTTPTTPPLSAQAMPKAVPGTPDAGTGLAQSPDTATTSMAGTGTAASGVAGTGGNGGNNSDGKSIGGMTAGTVPAGAATLASAPLATPQAKAGLRVAGYMRDGVVEAWAFDALREDVPQMPHVTRDLRYASQVAPVLDPLLADAGLKHVQTRYLSGVVQLSGDLDAAQREALDTVLAQTRTRLQVDIPFEVVQSAPAPDKKQQEAPAPVAGRGFTPARQEAAAPAQAEGPQGIDVRSVTLTPLRFVTTGDGQRIFEGGMLPGGYVVESISTTELHLRKDGRSTIYRLRGSHD</sequence>
<evidence type="ECO:0000313" key="4">
    <source>
        <dbReference type="Proteomes" id="UP000002194"/>
    </source>
</evidence>
<dbReference type="KEGG" id="dvu:DVUA0113"/>
<dbReference type="EnsemblBacteria" id="AAS94349">
    <property type="protein sequence ID" value="AAS94349"/>
    <property type="gene ID" value="DVUA0113"/>
</dbReference>
<feature type="compositionally biased region" description="Low complexity" evidence="1">
    <location>
        <begin position="526"/>
        <end position="542"/>
    </location>
</feature>
<dbReference type="Pfam" id="PF16697">
    <property type="entry name" value="Yop-YscD_cpl"/>
    <property type="match status" value="1"/>
</dbReference>
<dbReference type="InterPro" id="IPR012843">
    <property type="entry name" value="YscD"/>
</dbReference>
<organism evidence="3 4">
    <name type="scientific">Nitratidesulfovibrio vulgaris (strain ATCC 29579 / DSM 644 / CCUG 34227 / NCIMB 8303 / VKM B-1760 / Hildenborough)</name>
    <name type="common">Desulfovibrio vulgaris</name>
    <dbReference type="NCBI Taxonomy" id="882"/>
    <lineage>
        <taxon>Bacteria</taxon>
        <taxon>Pseudomonadati</taxon>
        <taxon>Thermodesulfobacteriota</taxon>
        <taxon>Desulfovibrionia</taxon>
        <taxon>Desulfovibrionales</taxon>
        <taxon>Desulfovibrionaceae</taxon>
        <taxon>Nitratidesulfovibrio</taxon>
    </lineage>
</organism>
<proteinExistence type="predicted"/>
<keyword evidence="3" id="KW-0614">Plasmid</keyword>
<dbReference type="OrthoDB" id="5459081at2"/>
<feature type="compositionally biased region" description="Low complexity" evidence="1">
    <location>
        <begin position="150"/>
        <end position="165"/>
    </location>
</feature>
<dbReference type="RefSeq" id="WP_011176691.1">
    <property type="nucleotide sequence ID" value="NC_005863.1"/>
</dbReference>
<dbReference type="SUPFAM" id="SSF49879">
    <property type="entry name" value="SMAD/FHA domain"/>
    <property type="match status" value="1"/>
</dbReference>
<name>Q72WH6_NITV2</name>
<evidence type="ECO:0000256" key="1">
    <source>
        <dbReference type="SAM" id="MobiDB-lite"/>
    </source>
</evidence>
<feature type="region of interest" description="Disordered" evidence="1">
    <location>
        <begin position="504"/>
        <end position="542"/>
    </location>
</feature>
<dbReference type="EMBL" id="AE017286">
    <property type="protein sequence ID" value="AAS94349.1"/>
    <property type="molecule type" value="Genomic_DNA"/>
</dbReference>
<protein>
    <submittedName>
        <fullName evidence="3">Type III secretion protein, YscD family</fullName>
    </submittedName>
</protein>
<feature type="region of interest" description="Disordered" evidence="1">
    <location>
        <begin position="313"/>
        <end position="351"/>
    </location>
</feature>
<keyword evidence="4" id="KW-1185">Reference proteome</keyword>